<comment type="subcellular location">
    <subcellularLocation>
        <location evidence="1">Cytoplasm</location>
        <location evidence="1">Nucleoid</location>
    </subcellularLocation>
</comment>
<dbReference type="OrthoDB" id="9799835at2"/>
<dbReference type="PANTHER" id="PTHR33175">
    <property type="entry name" value="DNA-BINDING PROTEIN HU"/>
    <property type="match status" value="1"/>
</dbReference>
<evidence type="ECO:0000256" key="4">
    <source>
        <dbReference type="ARBA" id="ARBA00023067"/>
    </source>
</evidence>
<dbReference type="PRINTS" id="PR01727">
    <property type="entry name" value="DNABINDINGHU"/>
</dbReference>
<evidence type="ECO:0000256" key="9">
    <source>
        <dbReference type="ARBA" id="ARBA00048206"/>
    </source>
</evidence>
<reference evidence="11" key="1">
    <citation type="submission" date="2012-02" db="EMBL/GenBank/DDBJ databases">
        <title>Whole genome shotgun sequence of Gordonia otitidis NBRC 100426.</title>
        <authorList>
            <person name="Yoshida I."/>
            <person name="Hosoyama A."/>
            <person name="Tsuchikane K."/>
            <person name="Katsumata H."/>
            <person name="Yamazaki S."/>
            <person name="Fujita N."/>
        </authorList>
    </citation>
    <scope>NUCLEOTIDE SEQUENCE [LARGE SCALE GENOMIC DNA]</scope>
    <source>
        <strain evidence="11">NBRC 100426</strain>
    </source>
</reference>
<dbReference type="GO" id="GO:0030527">
    <property type="term" value="F:structural constituent of chromatin"/>
    <property type="evidence" value="ECO:0007669"/>
    <property type="project" value="InterPro"/>
</dbReference>
<protein>
    <recommendedName>
        <fullName evidence="8">DNA-binding protein HupB</fullName>
        <ecNumber evidence="2">1.16.3.1</ecNumber>
    </recommendedName>
    <alternativeName>
        <fullName evidence="6">Histone-like protein</fullName>
    </alternativeName>
</protein>
<dbReference type="Gene3D" id="4.10.520.10">
    <property type="entry name" value="IHF-like DNA-binding proteins"/>
    <property type="match status" value="1"/>
</dbReference>
<dbReference type="SMART" id="SM00411">
    <property type="entry name" value="BHL"/>
    <property type="match status" value="1"/>
</dbReference>
<evidence type="ECO:0000256" key="3">
    <source>
        <dbReference type="ARBA" id="ARBA00022990"/>
    </source>
</evidence>
<dbReference type="AlphaFoldDB" id="H5TS17"/>
<sequence>MNKTDLIDHVQQSANIGRAEATAAVDSIVDTIVRSVRKGENVTIVGFGVFEKARRAPRTARNIRTGEKIRLRAKNVPAFRPASQFKAIVAGSEKLPRTGVAVGRGSQTSATTRTAAKTKNATTAAKKTTTASSSRSAAPAKRSQPKKATAAKTARSKAPKTARSKAPKAAPERSPKTAKKTATPASKSTTRKASSPSRS</sequence>
<dbReference type="GO" id="GO:0009295">
    <property type="term" value="C:nucleoid"/>
    <property type="evidence" value="ECO:0007669"/>
    <property type="project" value="UniProtKB-SubCell"/>
</dbReference>
<dbReference type="InterPro" id="IPR000119">
    <property type="entry name" value="Hist_DNA-bd"/>
</dbReference>
<keyword evidence="3" id="KW-0007">Acetylation</keyword>
<evidence type="ECO:0000256" key="8">
    <source>
        <dbReference type="ARBA" id="ARBA00035692"/>
    </source>
</evidence>
<feature type="compositionally biased region" description="Low complexity" evidence="10">
    <location>
        <begin position="180"/>
        <end position="199"/>
    </location>
</feature>
<evidence type="ECO:0000256" key="2">
    <source>
        <dbReference type="ARBA" id="ARBA00013107"/>
    </source>
</evidence>
<evidence type="ECO:0000256" key="5">
    <source>
        <dbReference type="ARBA" id="ARBA00023125"/>
    </source>
</evidence>
<dbReference type="EMBL" id="BAFB01000206">
    <property type="protein sequence ID" value="GAB36275.1"/>
    <property type="molecule type" value="Genomic_DNA"/>
</dbReference>
<comment type="similarity">
    <text evidence="7">Belongs to the bacterial histone-like protein family. Long actinobacterial subfamily.</text>
</comment>
<dbReference type="Proteomes" id="UP000005038">
    <property type="component" value="Unassembled WGS sequence"/>
</dbReference>
<evidence type="ECO:0000313" key="11">
    <source>
        <dbReference type="EMBL" id="GAB36275.1"/>
    </source>
</evidence>
<dbReference type="PANTHER" id="PTHR33175:SF3">
    <property type="entry name" value="DNA-BINDING PROTEIN HU-BETA"/>
    <property type="match status" value="1"/>
</dbReference>
<dbReference type="EC" id="1.16.3.1" evidence="2"/>
<proteinExistence type="inferred from homology"/>
<keyword evidence="12" id="KW-1185">Reference proteome</keyword>
<dbReference type="Pfam" id="PF00216">
    <property type="entry name" value="Bac_DNA_binding"/>
    <property type="match status" value="1"/>
</dbReference>
<feature type="compositionally biased region" description="Basic residues" evidence="10">
    <location>
        <begin position="154"/>
        <end position="166"/>
    </location>
</feature>
<feature type="compositionally biased region" description="Low complexity" evidence="10">
    <location>
        <begin position="108"/>
        <end position="153"/>
    </location>
</feature>
<dbReference type="SUPFAM" id="SSF47729">
    <property type="entry name" value="IHF-like DNA-binding proteins"/>
    <property type="match status" value="1"/>
</dbReference>
<dbReference type="STRING" id="1108044.GOOTI_206_00080"/>
<dbReference type="GO" id="GO:0004322">
    <property type="term" value="F:ferroxidase activity"/>
    <property type="evidence" value="ECO:0007669"/>
    <property type="project" value="UniProtKB-EC"/>
</dbReference>
<keyword evidence="4" id="KW-0226">DNA condensation</keyword>
<dbReference type="GO" id="GO:0030261">
    <property type="term" value="P:chromosome condensation"/>
    <property type="evidence" value="ECO:0007669"/>
    <property type="project" value="UniProtKB-KW"/>
</dbReference>
<evidence type="ECO:0000313" key="12">
    <source>
        <dbReference type="Proteomes" id="UP000005038"/>
    </source>
</evidence>
<keyword evidence="5" id="KW-0238">DNA-binding</keyword>
<comment type="caution">
    <text evidence="11">The sequence shown here is derived from an EMBL/GenBank/DDBJ whole genome shotgun (WGS) entry which is preliminary data.</text>
</comment>
<dbReference type="InterPro" id="IPR010992">
    <property type="entry name" value="IHF-like_DNA-bd_dom_sf"/>
</dbReference>
<evidence type="ECO:0000256" key="6">
    <source>
        <dbReference type="ARBA" id="ARBA00032423"/>
    </source>
</evidence>
<accession>H5TS17</accession>
<evidence type="ECO:0000256" key="1">
    <source>
        <dbReference type="ARBA" id="ARBA00004453"/>
    </source>
</evidence>
<dbReference type="GO" id="GO:0005829">
    <property type="term" value="C:cytosol"/>
    <property type="evidence" value="ECO:0007669"/>
    <property type="project" value="TreeGrafter"/>
</dbReference>
<dbReference type="GO" id="GO:0003677">
    <property type="term" value="F:DNA binding"/>
    <property type="evidence" value="ECO:0007669"/>
    <property type="project" value="UniProtKB-KW"/>
</dbReference>
<comment type="catalytic activity">
    <reaction evidence="9">
        <text>4 Fe(2+) + O2 + 4 H(+) = 4 Fe(3+) + 2 H2O</text>
        <dbReference type="Rhea" id="RHEA:11148"/>
        <dbReference type="ChEBI" id="CHEBI:15377"/>
        <dbReference type="ChEBI" id="CHEBI:15378"/>
        <dbReference type="ChEBI" id="CHEBI:15379"/>
        <dbReference type="ChEBI" id="CHEBI:29033"/>
        <dbReference type="ChEBI" id="CHEBI:29034"/>
        <dbReference type="EC" id="1.16.3.1"/>
    </reaction>
    <physiologicalReaction direction="left-to-right" evidence="9">
        <dbReference type="Rhea" id="RHEA:11149"/>
    </physiologicalReaction>
</comment>
<name>H5TS17_GORO1</name>
<evidence type="ECO:0000256" key="7">
    <source>
        <dbReference type="ARBA" id="ARBA00035660"/>
    </source>
</evidence>
<evidence type="ECO:0000256" key="10">
    <source>
        <dbReference type="SAM" id="MobiDB-lite"/>
    </source>
</evidence>
<feature type="region of interest" description="Disordered" evidence="10">
    <location>
        <begin position="99"/>
        <end position="199"/>
    </location>
</feature>
<organism evidence="11 12">
    <name type="scientific">Gordonia otitidis (strain DSM 44809 / CCUG 52243 / JCM 12355 / NBRC 100426 / IFM 10032)</name>
    <dbReference type="NCBI Taxonomy" id="1108044"/>
    <lineage>
        <taxon>Bacteria</taxon>
        <taxon>Bacillati</taxon>
        <taxon>Actinomycetota</taxon>
        <taxon>Actinomycetes</taxon>
        <taxon>Mycobacteriales</taxon>
        <taxon>Gordoniaceae</taxon>
        <taxon>Gordonia</taxon>
    </lineage>
</organism>
<dbReference type="CDD" id="cd13831">
    <property type="entry name" value="HU"/>
    <property type="match status" value="1"/>
</dbReference>
<gene>
    <name evidence="11" type="ORF">GOOTI_206_00080</name>
</gene>
<dbReference type="RefSeq" id="WP_007240457.1">
    <property type="nucleotide sequence ID" value="NZ_BAFB01000206.1"/>
</dbReference>